<keyword evidence="6" id="KW-0479">Metal-binding</keyword>
<dbReference type="RefSeq" id="WP_114613973.1">
    <property type="nucleotide sequence ID" value="NZ_QFWX01000006.1"/>
</dbReference>
<evidence type="ECO:0000256" key="4">
    <source>
        <dbReference type="ARBA" id="ARBA00022490"/>
    </source>
</evidence>
<keyword evidence="11" id="KW-0808">Transferase</keyword>
<dbReference type="GO" id="GO:0002949">
    <property type="term" value="P:tRNA threonylcarbamoyladenosine modification"/>
    <property type="evidence" value="ECO:0007669"/>
    <property type="project" value="InterPro"/>
</dbReference>
<dbReference type="Pfam" id="PF02367">
    <property type="entry name" value="TsaE"/>
    <property type="match status" value="1"/>
</dbReference>
<evidence type="ECO:0000256" key="8">
    <source>
        <dbReference type="ARBA" id="ARBA00022840"/>
    </source>
</evidence>
<sequence length="171" mass="18586">MAVSAGELTLHLENELETEKLGQILAGLASASGQGLVVFLEGDLGMGKTTLSRGLMRGLGHEGAVKSPTYTIVEPYEHLNPPAYHFDLYRLGDPEELEYMGIRDYFQGQNLCVIEWPGRGLGILPEPDLLVRLNKSGDGRVARVSAPTARGRGLLAQVGKQWSSGRDINRD</sequence>
<proteinExistence type="inferred from homology"/>
<evidence type="ECO:0000256" key="10">
    <source>
        <dbReference type="ARBA" id="ARBA00032441"/>
    </source>
</evidence>
<dbReference type="InterPro" id="IPR027417">
    <property type="entry name" value="P-loop_NTPase"/>
</dbReference>
<dbReference type="GO" id="GO:0005737">
    <property type="term" value="C:cytoplasm"/>
    <property type="evidence" value="ECO:0007669"/>
    <property type="project" value="UniProtKB-SubCell"/>
</dbReference>
<name>A0A2V3ZI41_9GAMM</name>
<accession>A0A2V3ZI41</accession>
<dbReference type="OrthoDB" id="9800307at2"/>
<keyword evidence="12" id="KW-1185">Reference proteome</keyword>
<reference evidence="12" key="1">
    <citation type="submission" date="2018-05" db="EMBL/GenBank/DDBJ databases">
        <authorList>
            <person name="Lu D."/>
        </authorList>
    </citation>
    <scope>NUCLEOTIDE SEQUENCE [LARGE SCALE GENOMIC DNA]</scope>
    <source>
        <strain evidence="12">F01</strain>
    </source>
</reference>
<evidence type="ECO:0000256" key="2">
    <source>
        <dbReference type="ARBA" id="ARBA00007599"/>
    </source>
</evidence>
<keyword evidence="9" id="KW-0460">Magnesium</keyword>
<protein>
    <recommendedName>
        <fullName evidence="3">tRNA threonylcarbamoyladenosine biosynthesis protein TsaE</fullName>
    </recommendedName>
    <alternativeName>
        <fullName evidence="10">t(6)A37 threonylcarbamoyladenosine biosynthesis protein TsaE</fullName>
    </alternativeName>
</protein>
<evidence type="ECO:0000256" key="1">
    <source>
        <dbReference type="ARBA" id="ARBA00004496"/>
    </source>
</evidence>
<evidence type="ECO:0000313" key="12">
    <source>
        <dbReference type="Proteomes" id="UP000253987"/>
    </source>
</evidence>
<dbReference type="AlphaFoldDB" id="A0A2V3ZI41"/>
<dbReference type="NCBIfam" id="TIGR00150">
    <property type="entry name" value="T6A_YjeE"/>
    <property type="match status" value="1"/>
</dbReference>
<dbReference type="PANTHER" id="PTHR33540">
    <property type="entry name" value="TRNA THREONYLCARBAMOYLADENOSINE BIOSYNTHESIS PROTEIN TSAE"/>
    <property type="match status" value="1"/>
</dbReference>
<evidence type="ECO:0000313" key="11">
    <source>
        <dbReference type="EMBL" id="PXX89760.1"/>
    </source>
</evidence>
<dbReference type="GO" id="GO:0005524">
    <property type="term" value="F:ATP binding"/>
    <property type="evidence" value="ECO:0007669"/>
    <property type="project" value="UniProtKB-KW"/>
</dbReference>
<keyword evidence="5" id="KW-0819">tRNA processing</keyword>
<evidence type="ECO:0000256" key="6">
    <source>
        <dbReference type="ARBA" id="ARBA00022723"/>
    </source>
</evidence>
<dbReference type="PANTHER" id="PTHR33540:SF2">
    <property type="entry name" value="TRNA THREONYLCARBAMOYLADENOSINE BIOSYNTHESIS PROTEIN TSAE"/>
    <property type="match status" value="1"/>
</dbReference>
<keyword evidence="7" id="KW-0547">Nucleotide-binding</keyword>
<comment type="subcellular location">
    <subcellularLocation>
        <location evidence="1">Cytoplasm</location>
    </subcellularLocation>
</comment>
<evidence type="ECO:0000256" key="7">
    <source>
        <dbReference type="ARBA" id="ARBA00022741"/>
    </source>
</evidence>
<comment type="similarity">
    <text evidence="2">Belongs to the TsaE family.</text>
</comment>
<evidence type="ECO:0000256" key="3">
    <source>
        <dbReference type="ARBA" id="ARBA00019010"/>
    </source>
</evidence>
<dbReference type="Proteomes" id="UP000253987">
    <property type="component" value="Unassembled WGS sequence"/>
</dbReference>
<dbReference type="EMBL" id="QFWX01000006">
    <property type="protein sequence ID" value="PXX89760.1"/>
    <property type="molecule type" value="Genomic_DNA"/>
</dbReference>
<dbReference type="GO" id="GO:0016740">
    <property type="term" value="F:transferase activity"/>
    <property type="evidence" value="ECO:0007669"/>
    <property type="project" value="UniProtKB-KW"/>
</dbReference>
<evidence type="ECO:0000256" key="9">
    <source>
        <dbReference type="ARBA" id="ARBA00022842"/>
    </source>
</evidence>
<dbReference type="Gene3D" id="3.40.50.300">
    <property type="entry name" value="P-loop containing nucleotide triphosphate hydrolases"/>
    <property type="match status" value="1"/>
</dbReference>
<dbReference type="InterPro" id="IPR003442">
    <property type="entry name" value="T6A_TsaE"/>
</dbReference>
<reference evidence="11 12" key="2">
    <citation type="submission" date="2018-06" db="EMBL/GenBank/DDBJ databases">
        <title>Marinobactersediminissp. nov, a moderately halophilic bacterium isolated from marine solar saltern.</title>
        <authorList>
            <person name="Zhang Y."/>
        </authorList>
    </citation>
    <scope>NUCLEOTIDE SEQUENCE [LARGE SCALE GENOMIC DNA]</scope>
    <source>
        <strain evidence="11 12">F01</strain>
    </source>
</reference>
<evidence type="ECO:0000256" key="5">
    <source>
        <dbReference type="ARBA" id="ARBA00022694"/>
    </source>
</evidence>
<organism evidence="11 12">
    <name type="scientific">Marinobacter vulgaris</name>
    <dbReference type="NCBI Taxonomy" id="1928331"/>
    <lineage>
        <taxon>Bacteria</taxon>
        <taxon>Pseudomonadati</taxon>
        <taxon>Pseudomonadota</taxon>
        <taxon>Gammaproteobacteria</taxon>
        <taxon>Pseudomonadales</taxon>
        <taxon>Marinobacteraceae</taxon>
        <taxon>Marinobacter</taxon>
    </lineage>
</organism>
<comment type="caution">
    <text evidence="11">The sequence shown here is derived from an EMBL/GenBank/DDBJ whole genome shotgun (WGS) entry which is preliminary data.</text>
</comment>
<keyword evidence="4" id="KW-0963">Cytoplasm</keyword>
<dbReference type="GO" id="GO:0046872">
    <property type="term" value="F:metal ion binding"/>
    <property type="evidence" value="ECO:0007669"/>
    <property type="project" value="UniProtKB-KW"/>
</dbReference>
<gene>
    <name evidence="11" type="ORF">DIT71_14730</name>
</gene>
<dbReference type="SUPFAM" id="SSF52540">
    <property type="entry name" value="P-loop containing nucleoside triphosphate hydrolases"/>
    <property type="match status" value="1"/>
</dbReference>
<keyword evidence="8" id="KW-0067">ATP-binding</keyword>